<dbReference type="AlphaFoldDB" id="A0A3Q0G9S0"/>
<dbReference type="GO" id="GO:0016020">
    <property type="term" value="C:membrane"/>
    <property type="evidence" value="ECO:0007669"/>
    <property type="project" value="TreeGrafter"/>
</dbReference>
<proteinExistence type="inferred from homology"/>
<comment type="similarity">
    <text evidence="1">Belongs to the 2-5A synthase family.</text>
</comment>
<dbReference type="GO" id="GO:0001730">
    <property type="term" value="F:2'-5'-oligoadenylate synthetase activity"/>
    <property type="evidence" value="ECO:0007669"/>
    <property type="project" value="TreeGrafter"/>
</dbReference>
<evidence type="ECO:0000259" key="2">
    <source>
        <dbReference type="Pfam" id="PF10421"/>
    </source>
</evidence>
<dbReference type="Gene3D" id="1.10.1410.20">
    <property type="entry name" value="2'-5'-oligoadenylate synthetase 1, domain 2"/>
    <property type="match status" value="1"/>
</dbReference>
<dbReference type="InParanoid" id="A0A3Q0G9S0"/>
<dbReference type="Pfam" id="PF10421">
    <property type="entry name" value="OAS1_C"/>
    <property type="match status" value="1"/>
</dbReference>
<sequence>MKSIVDSGRAKDTLVFVNHERTTSEKPVCCWDVPQKREAKFVAREVSTSCRMCRRQFGTIHSREHHEEQDHHFTASKKAQMSTGFSPGNILEYRTPQELQAFVQEKLRPISGPVSIACAVEIEAIISVIKEYFPLPVASLIKGDSYIKGTDTQVWSDVDIVLFSEAFENLEDCKKKLPEVIDDLGKRLKKSSWANRIAMKKRTQFSLRFNFKCYKNLHSHSFDIMPCYEMLGPAPSTGLKWSFYHNLYLCHDTDKIQLYTMSLLPYQVEFIKECTVQVKALIRLVKYWFRTSFAMPMEQNRFRRLPSSYAVELITVYIWQLAGKPIFFSLVQGMRAILKLLVRYSEICIIWYKHYSPHCTTFKKVLKKQTRPFVLDPTNPTFNVCENSNAWDEVAHVARRSLLKPLFNGVPAKEPWLFTNSW</sequence>
<accession>A0A3Q0G9S0</accession>
<evidence type="ECO:0000313" key="3">
    <source>
        <dbReference type="Proteomes" id="UP000189705"/>
    </source>
</evidence>
<dbReference type="GO" id="GO:0005654">
    <property type="term" value="C:nucleoplasm"/>
    <property type="evidence" value="ECO:0007669"/>
    <property type="project" value="TreeGrafter"/>
</dbReference>
<keyword evidence="3" id="KW-1185">Reference proteome</keyword>
<evidence type="ECO:0000256" key="1">
    <source>
        <dbReference type="ARBA" id="ARBA00009526"/>
    </source>
</evidence>
<dbReference type="Proteomes" id="UP000189705">
    <property type="component" value="Unplaced"/>
</dbReference>
<dbReference type="PANTHER" id="PTHR11258:SF21">
    <property type="entry name" value="C2H2-TYPE DOMAIN-CONTAINING PROTEIN"/>
    <property type="match status" value="1"/>
</dbReference>
<dbReference type="RefSeq" id="XP_025054893.1">
    <property type="nucleotide sequence ID" value="XM_025199108.1"/>
</dbReference>
<dbReference type="InterPro" id="IPR018952">
    <property type="entry name" value="2-5-oligoAdlate_synth_1_dom2/C"/>
</dbReference>
<name>A0A3Q0G9S0_ALLSI</name>
<dbReference type="GeneID" id="102380622"/>
<dbReference type="GO" id="GO:0005829">
    <property type="term" value="C:cytosol"/>
    <property type="evidence" value="ECO:0007669"/>
    <property type="project" value="TreeGrafter"/>
</dbReference>
<feature type="domain" description="2'-5'-oligoadenylate synthetase 1" evidence="2">
    <location>
        <begin position="243"/>
        <end position="407"/>
    </location>
</feature>
<evidence type="ECO:0000313" key="4">
    <source>
        <dbReference type="RefSeq" id="XP_025054893.1"/>
    </source>
</evidence>
<dbReference type="PANTHER" id="PTHR11258">
    <property type="entry name" value="2-5 OLIGOADENYLATE SYNTHETASE"/>
    <property type="match status" value="1"/>
</dbReference>
<dbReference type="InterPro" id="IPR043519">
    <property type="entry name" value="NT_sf"/>
</dbReference>
<dbReference type="PROSITE" id="PS50152">
    <property type="entry name" value="25A_SYNTH_3"/>
    <property type="match status" value="1"/>
</dbReference>
<dbReference type="Gene3D" id="3.30.460.10">
    <property type="entry name" value="Beta Polymerase, domain 2"/>
    <property type="match status" value="1"/>
</dbReference>
<gene>
    <name evidence="4" type="primary">LOC102380622</name>
</gene>
<protein>
    <submittedName>
        <fullName evidence="4">2'-5'-oligoadenylate synthase 1A-like</fullName>
    </submittedName>
</protein>
<dbReference type="SUPFAM" id="SSF81301">
    <property type="entry name" value="Nucleotidyltransferase"/>
    <property type="match status" value="1"/>
</dbReference>
<dbReference type="KEGG" id="asn:102380622"/>
<dbReference type="STRING" id="38654.A0A3Q0G9S0"/>
<dbReference type="SUPFAM" id="SSF81631">
    <property type="entry name" value="PAP/OAS1 substrate-binding domain"/>
    <property type="match status" value="1"/>
</dbReference>
<organism evidence="3 4">
    <name type="scientific">Alligator sinensis</name>
    <name type="common">Chinese alligator</name>
    <dbReference type="NCBI Taxonomy" id="38654"/>
    <lineage>
        <taxon>Eukaryota</taxon>
        <taxon>Metazoa</taxon>
        <taxon>Chordata</taxon>
        <taxon>Craniata</taxon>
        <taxon>Vertebrata</taxon>
        <taxon>Euteleostomi</taxon>
        <taxon>Archelosauria</taxon>
        <taxon>Archosauria</taxon>
        <taxon>Crocodylia</taxon>
        <taxon>Alligatoridae</taxon>
        <taxon>Alligatorinae</taxon>
        <taxon>Alligator</taxon>
    </lineage>
</organism>
<reference evidence="4" key="1">
    <citation type="submission" date="2025-08" db="UniProtKB">
        <authorList>
            <consortium name="RefSeq"/>
        </authorList>
    </citation>
    <scope>IDENTIFICATION</scope>
</reference>
<dbReference type="GO" id="GO:0003725">
    <property type="term" value="F:double-stranded RNA binding"/>
    <property type="evidence" value="ECO:0007669"/>
    <property type="project" value="TreeGrafter"/>
</dbReference>